<keyword evidence="2" id="KW-1185">Reference proteome</keyword>
<comment type="caution">
    <text evidence="1">The sequence shown here is derived from an EMBL/GenBank/DDBJ whole genome shotgun (WGS) entry which is preliminary data.</text>
</comment>
<reference evidence="1" key="1">
    <citation type="submission" date="2021-04" db="EMBL/GenBank/DDBJ databases">
        <title>Isolation and polyphasic classification of algal microorganism.</title>
        <authorList>
            <person name="Wang S."/>
        </authorList>
    </citation>
    <scope>NUCLEOTIDE SEQUENCE</scope>
    <source>
        <strain evidence="1">720a</strain>
    </source>
</reference>
<name>A0A941DUR9_9BACI</name>
<protein>
    <submittedName>
        <fullName evidence="1">Uncharacterized protein</fullName>
    </submittedName>
</protein>
<dbReference type="AlphaFoldDB" id="A0A941DUR9"/>
<sequence>MAKLHIKHTLIDEASIEEVILRNYPIKDLHYCVLLTSGLNDLLHR</sequence>
<accession>A0A941DUR9</accession>
<dbReference type="RefSeq" id="WP_161629260.1">
    <property type="nucleotide sequence ID" value="NZ_BAAACY010000074.1"/>
</dbReference>
<dbReference type="Proteomes" id="UP000675284">
    <property type="component" value="Unassembled WGS sequence"/>
</dbReference>
<evidence type="ECO:0000313" key="1">
    <source>
        <dbReference type="EMBL" id="MBR7794638.1"/>
    </source>
</evidence>
<organism evidence="1 2">
    <name type="scientific">Virgibacillus salarius</name>
    <dbReference type="NCBI Taxonomy" id="447199"/>
    <lineage>
        <taxon>Bacteria</taxon>
        <taxon>Bacillati</taxon>
        <taxon>Bacillota</taxon>
        <taxon>Bacilli</taxon>
        <taxon>Bacillales</taxon>
        <taxon>Bacillaceae</taxon>
        <taxon>Virgibacillus</taxon>
    </lineage>
</organism>
<gene>
    <name evidence="1" type="ORF">KCX74_01115</name>
</gene>
<proteinExistence type="predicted"/>
<dbReference type="EMBL" id="JAGSOT010000002">
    <property type="protein sequence ID" value="MBR7794638.1"/>
    <property type="molecule type" value="Genomic_DNA"/>
</dbReference>
<evidence type="ECO:0000313" key="2">
    <source>
        <dbReference type="Proteomes" id="UP000675284"/>
    </source>
</evidence>